<reference evidence="2 3" key="1">
    <citation type="submission" date="2019-08" db="EMBL/GenBank/DDBJ databases">
        <title>Bacillus genomes from the desert of Cuatro Cienegas, Coahuila.</title>
        <authorList>
            <person name="Olmedo-Alvarez G."/>
        </authorList>
    </citation>
    <scope>NUCLEOTIDE SEQUENCE [LARGE SCALE GENOMIC DNA]</scope>
    <source>
        <strain evidence="2 3">CH40_1T</strain>
    </source>
</reference>
<organism evidence="2 3">
    <name type="scientific">Rossellomorea vietnamensis</name>
    <dbReference type="NCBI Taxonomy" id="218284"/>
    <lineage>
        <taxon>Bacteria</taxon>
        <taxon>Bacillati</taxon>
        <taxon>Bacillota</taxon>
        <taxon>Bacilli</taxon>
        <taxon>Bacillales</taxon>
        <taxon>Bacillaceae</taxon>
        <taxon>Rossellomorea</taxon>
    </lineage>
</organism>
<protein>
    <recommendedName>
        <fullName evidence="4">Small peptidoglycan-associated lipoprotein</fullName>
    </recommendedName>
</protein>
<sequence length="126" mass="14193">MKYSFLFVLLLGNIVFLSSCSLQNDGTAAGLNIEKGILFYSDESNINEEDSYYEALIELKETYPSHFDNYVIVAKNKNHASSFAFLNDTYPALLVVEDNEVICKVVGNIPKKEILTPISNTLDTWK</sequence>
<evidence type="ECO:0000313" key="3">
    <source>
        <dbReference type="Proteomes" id="UP000323317"/>
    </source>
</evidence>
<dbReference type="Proteomes" id="UP000323317">
    <property type="component" value="Unassembled WGS sequence"/>
</dbReference>
<evidence type="ECO:0008006" key="4">
    <source>
        <dbReference type="Google" id="ProtNLM"/>
    </source>
</evidence>
<feature type="chain" id="PRO_5039662955" description="Small peptidoglycan-associated lipoprotein" evidence="1">
    <location>
        <begin position="25"/>
        <end position="126"/>
    </location>
</feature>
<keyword evidence="1" id="KW-0732">Signal</keyword>
<dbReference type="AlphaFoldDB" id="A0A5D4KKB0"/>
<evidence type="ECO:0000313" key="2">
    <source>
        <dbReference type="EMBL" id="TYR77682.1"/>
    </source>
</evidence>
<feature type="signal peptide" evidence="1">
    <location>
        <begin position="1"/>
        <end position="24"/>
    </location>
</feature>
<evidence type="ECO:0000256" key="1">
    <source>
        <dbReference type="SAM" id="SignalP"/>
    </source>
</evidence>
<dbReference type="PROSITE" id="PS51257">
    <property type="entry name" value="PROKAR_LIPOPROTEIN"/>
    <property type="match status" value="1"/>
</dbReference>
<dbReference type="RefSeq" id="WP_148945274.1">
    <property type="nucleotide sequence ID" value="NZ_JBNIKK010000010.1"/>
</dbReference>
<gene>
    <name evidence="2" type="ORF">FZC79_02370</name>
</gene>
<comment type="caution">
    <text evidence="2">The sequence shown here is derived from an EMBL/GenBank/DDBJ whole genome shotgun (WGS) entry which is preliminary data.</text>
</comment>
<accession>A0A5D4KKB0</accession>
<proteinExistence type="predicted"/>
<dbReference type="EMBL" id="VTEH01000001">
    <property type="protein sequence ID" value="TYR77682.1"/>
    <property type="molecule type" value="Genomic_DNA"/>
</dbReference>
<name>A0A5D4KKB0_9BACI</name>